<dbReference type="EMBL" id="ML979132">
    <property type="protein sequence ID" value="KAF1920228.1"/>
    <property type="molecule type" value="Genomic_DNA"/>
</dbReference>
<sequence length="162" mass="16822">MVITAAFYPDPSSIVSTMHMISLHLGLILTAMIHITMSEIACTPGANYCGLYLIDILDCRTCLGQLAHCSDIPIAPTVTMVVTMLPPVSSVVSVVRLPTIPMPGVVTAVTSTTTTDPAPKVVTATTTQVLCQGSASRPNDVAMGCLENVLALLLGIVSVVLG</sequence>
<keyword evidence="2" id="KW-1185">Reference proteome</keyword>
<dbReference type="AlphaFoldDB" id="A0A6A5QZI8"/>
<evidence type="ECO:0000313" key="1">
    <source>
        <dbReference type="EMBL" id="KAF1920228.1"/>
    </source>
</evidence>
<name>A0A6A5QZI8_AMPQU</name>
<evidence type="ECO:0000313" key="2">
    <source>
        <dbReference type="Proteomes" id="UP000800096"/>
    </source>
</evidence>
<reference evidence="1" key="1">
    <citation type="journal article" date="2020" name="Stud. Mycol.">
        <title>101 Dothideomycetes genomes: a test case for predicting lifestyles and emergence of pathogens.</title>
        <authorList>
            <person name="Haridas S."/>
            <person name="Albert R."/>
            <person name="Binder M."/>
            <person name="Bloem J."/>
            <person name="Labutti K."/>
            <person name="Salamov A."/>
            <person name="Andreopoulos B."/>
            <person name="Baker S."/>
            <person name="Barry K."/>
            <person name="Bills G."/>
            <person name="Bluhm B."/>
            <person name="Cannon C."/>
            <person name="Castanera R."/>
            <person name="Culley D."/>
            <person name="Daum C."/>
            <person name="Ezra D."/>
            <person name="Gonzalez J."/>
            <person name="Henrissat B."/>
            <person name="Kuo A."/>
            <person name="Liang C."/>
            <person name="Lipzen A."/>
            <person name="Lutzoni F."/>
            <person name="Magnuson J."/>
            <person name="Mondo S."/>
            <person name="Nolan M."/>
            <person name="Ohm R."/>
            <person name="Pangilinan J."/>
            <person name="Park H.-J."/>
            <person name="Ramirez L."/>
            <person name="Alfaro M."/>
            <person name="Sun H."/>
            <person name="Tritt A."/>
            <person name="Yoshinaga Y."/>
            <person name="Zwiers L.-H."/>
            <person name="Turgeon B."/>
            <person name="Goodwin S."/>
            <person name="Spatafora J."/>
            <person name="Crous P."/>
            <person name="Grigoriev I."/>
        </authorList>
    </citation>
    <scope>NUCLEOTIDE SEQUENCE</scope>
    <source>
        <strain evidence="1">HMLAC05119</strain>
    </source>
</reference>
<organism evidence="1 2">
    <name type="scientific">Ampelomyces quisqualis</name>
    <name type="common">Powdery mildew agent</name>
    <dbReference type="NCBI Taxonomy" id="50730"/>
    <lineage>
        <taxon>Eukaryota</taxon>
        <taxon>Fungi</taxon>
        <taxon>Dikarya</taxon>
        <taxon>Ascomycota</taxon>
        <taxon>Pezizomycotina</taxon>
        <taxon>Dothideomycetes</taxon>
        <taxon>Pleosporomycetidae</taxon>
        <taxon>Pleosporales</taxon>
        <taxon>Pleosporineae</taxon>
        <taxon>Phaeosphaeriaceae</taxon>
        <taxon>Ampelomyces</taxon>
    </lineage>
</organism>
<protein>
    <submittedName>
        <fullName evidence="1">Uncharacterized protein</fullName>
    </submittedName>
</protein>
<proteinExistence type="predicted"/>
<gene>
    <name evidence="1" type="ORF">BDU57DRAFT_525359</name>
</gene>
<dbReference type="Proteomes" id="UP000800096">
    <property type="component" value="Unassembled WGS sequence"/>
</dbReference>
<accession>A0A6A5QZI8</accession>